<proteinExistence type="predicted"/>
<organism evidence="3 4">
    <name type="scientific">Haloferula sargassicola</name>
    <dbReference type="NCBI Taxonomy" id="490096"/>
    <lineage>
        <taxon>Bacteria</taxon>
        <taxon>Pseudomonadati</taxon>
        <taxon>Verrucomicrobiota</taxon>
        <taxon>Verrucomicrobiia</taxon>
        <taxon>Verrucomicrobiales</taxon>
        <taxon>Verrucomicrobiaceae</taxon>
        <taxon>Haloferula</taxon>
    </lineage>
</organism>
<keyword evidence="2" id="KW-0732">Signal</keyword>
<sequence length="365" mass="37610">MRIHPSPLRAALALCAPALCLADPILTTPGTATWETITTDTGSRTVFTITDDTIFEWGELDLSDGSEMVFDFIGGNQVLNYLLGGGSYHLDGTVTSNGSVSFIAPDANLFVDGQITAEAVTLSTLDIDAADLLDGNGFELGGSGDGGLVMINGGVHATNGDVLVAGRQVVASRNSSITASGAARWVGSDHAVMGASGPERVSGLGNEGFVLHLGSTNAARIELKASSEIHNGGTLDAGAGQIFVEVGSDGVLRESSGAIVVSDSALHGFEAAPEVKLDDFDAPSVVSDSTLKVPTLRRPDGTRIAAAKEVRTSTAVSASSSVSQTGKRRAEPEKKALMVRSSFWGMRGGRGGNLSNPQPQLEAKR</sequence>
<evidence type="ECO:0000256" key="2">
    <source>
        <dbReference type="SAM" id="SignalP"/>
    </source>
</evidence>
<evidence type="ECO:0000256" key="1">
    <source>
        <dbReference type="SAM" id="MobiDB-lite"/>
    </source>
</evidence>
<evidence type="ECO:0000313" key="4">
    <source>
        <dbReference type="Proteomes" id="UP001476282"/>
    </source>
</evidence>
<feature type="signal peptide" evidence="2">
    <location>
        <begin position="1"/>
        <end position="22"/>
    </location>
</feature>
<evidence type="ECO:0000313" key="3">
    <source>
        <dbReference type="EMBL" id="GAA5483755.1"/>
    </source>
</evidence>
<dbReference type="RefSeq" id="WP_353567861.1">
    <property type="nucleotide sequence ID" value="NZ_BAABRI010000017.1"/>
</dbReference>
<feature type="region of interest" description="Disordered" evidence="1">
    <location>
        <begin position="344"/>
        <end position="365"/>
    </location>
</feature>
<feature type="chain" id="PRO_5047323962" evidence="2">
    <location>
        <begin position="23"/>
        <end position="365"/>
    </location>
</feature>
<name>A0ABP9UQD3_9BACT</name>
<reference evidence="3 4" key="1">
    <citation type="submission" date="2024-02" db="EMBL/GenBank/DDBJ databases">
        <title>Haloferula sargassicola NBRC 104335.</title>
        <authorList>
            <person name="Ichikawa N."/>
            <person name="Katano-Makiyama Y."/>
            <person name="Hidaka K."/>
        </authorList>
    </citation>
    <scope>NUCLEOTIDE SEQUENCE [LARGE SCALE GENOMIC DNA]</scope>
    <source>
        <strain evidence="3 4">NBRC 104335</strain>
    </source>
</reference>
<accession>A0ABP9UQD3</accession>
<feature type="region of interest" description="Disordered" evidence="1">
    <location>
        <begin position="315"/>
        <end position="334"/>
    </location>
</feature>
<keyword evidence="4" id="KW-1185">Reference proteome</keyword>
<dbReference type="Proteomes" id="UP001476282">
    <property type="component" value="Unassembled WGS sequence"/>
</dbReference>
<comment type="caution">
    <text evidence="3">The sequence shown here is derived from an EMBL/GenBank/DDBJ whole genome shotgun (WGS) entry which is preliminary data.</text>
</comment>
<protein>
    <submittedName>
        <fullName evidence="3">Uncharacterized protein</fullName>
    </submittedName>
</protein>
<gene>
    <name evidence="3" type="ORF">Hsar01_02989</name>
</gene>
<dbReference type="EMBL" id="BAABRI010000017">
    <property type="protein sequence ID" value="GAA5483755.1"/>
    <property type="molecule type" value="Genomic_DNA"/>
</dbReference>